<evidence type="ECO:0000256" key="5">
    <source>
        <dbReference type="ARBA" id="ARBA00048574"/>
    </source>
</evidence>
<gene>
    <name evidence="6" type="primary">citX</name>
    <name evidence="6" type="ORF">CRN84_25470</name>
    <name evidence="7" type="ORF">NCTC12282_00299</name>
</gene>
<dbReference type="NCBIfam" id="TIGR03124">
    <property type="entry name" value="citrate_citX"/>
    <property type="match status" value="1"/>
</dbReference>
<dbReference type="NCBIfam" id="NF002383">
    <property type="entry name" value="PRK01392.1"/>
    <property type="match status" value="1"/>
</dbReference>
<dbReference type="OrthoDB" id="3196716at2"/>
<evidence type="ECO:0000256" key="3">
    <source>
        <dbReference type="ARBA" id="ARBA00022679"/>
    </source>
</evidence>
<keyword evidence="8" id="KW-1185">Reference proteome</keyword>
<dbReference type="GO" id="GO:0050519">
    <property type="term" value="F:holo-citrate lyase synthase activity"/>
    <property type="evidence" value="ECO:0007669"/>
    <property type="project" value="UniProtKB-EC"/>
</dbReference>
<dbReference type="GO" id="GO:0016829">
    <property type="term" value="F:lyase activity"/>
    <property type="evidence" value="ECO:0007669"/>
    <property type="project" value="UniProtKB-KW"/>
</dbReference>
<dbReference type="STRING" id="1111728.GCA_000427805_04946"/>
<dbReference type="InterPro" id="IPR005551">
    <property type="entry name" value="CitX"/>
</dbReference>
<evidence type="ECO:0000313" key="7">
    <source>
        <dbReference type="EMBL" id="VFS45422.1"/>
    </source>
</evidence>
<reference evidence="7 9" key="3">
    <citation type="submission" date="2019-03" db="EMBL/GenBank/DDBJ databases">
        <authorList>
            <consortium name="Pathogen Informatics"/>
        </authorList>
    </citation>
    <scope>NUCLEOTIDE SEQUENCE [LARGE SCALE GENOMIC DNA]</scope>
    <source>
        <strain evidence="7 9">NCTC12282</strain>
    </source>
</reference>
<dbReference type="RefSeq" id="WP_036017181.1">
    <property type="nucleotide sequence ID" value="NZ_BRLG01000010.1"/>
</dbReference>
<dbReference type="GO" id="GO:0051191">
    <property type="term" value="P:prosthetic group biosynthetic process"/>
    <property type="evidence" value="ECO:0007669"/>
    <property type="project" value="InterPro"/>
</dbReference>
<evidence type="ECO:0000256" key="1">
    <source>
        <dbReference type="ARBA" id="ARBA00012524"/>
    </source>
</evidence>
<dbReference type="EMBL" id="PDDX01000001">
    <property type="protein sequence ID" value="PHI32421.1"/>
    <property type="molecule type" value="Genomic_DNA"/>
</dbReference>
<name>A0A2C6DUA1_9GAMM</name>
<evidence type="ECO:0000313" key="9">
    <source>
        <dbReference type="Proteomes" id="UP000373449"/>
    </source>
</evidence>
<dbReference type="Proteomes" id="UP000224974">
    <property type="component" value="Unassembled WGS sequence"/>
</dbReference>
<dbReference type="EMBL" id="CAADJA010000002">
    <property type="protein sequence ID" value="VFS45422.1"/>
    <property type="molecule type" value="Genomic_DNA"/>
</dbReference>
<dbReference type="EC" id="2.7.7.61" evidence="1"/>
<evidence type="ECO:0000313" key="6">
    <source>
        <dbReference type="EMBL" id="PHI32421.1"/>
    </source>
</evidence>
<protein>
    <recommendedName>
        <fullName evidence="2">Apo-citrate lyase phosphoribosyl-dephospho-CoA transferase</fullName>
        <ecNumber evidence="1">2.7.7.61</ecNumber>
    </recommendedName>
</protein>
<accession>A0A2C6DUA1</accession>
<comment type="catalytic activity">
    <reaction evidence="5">
        <text>apo-[citrate lyase ACP] + 2'-(5''-triphospho-alpha-D-ribosyl)-3'-dephospho-CoA = holo-[citrate lyase ACP] + diphosphate</text>
        <dbReference type="Rhea" id="RHEA:16333"/>
        <dbReference type="Rhea" id="RHEA-COMP:10157"/>
        <dbReference type="Rhea" id="RHEA-COMP:10158"/>
        <dbReference type="ChEBI" id="CHEBI:29999"/>
        <dbReference type="ChEBI" id="CHEBI:33019"/>
        <dbReference type="ChEBI" id="CHEBI:61378"/>
        <dbReference type="ChEBI" id="CHEBI:82683"/>
        <dbReference type="EC" id="2.7.7.61"/>
    </reaction>
</comment>
<keyword evidence="4" id="KW-0548">Nucleotidyltransferase</keyword>
<keyword evidence="6" id="KW-0456">Lyase</keyword>
<evidence type="ECO:0000313" key="8">
    <source>
        <dbReference type="Proteomes" id="UP000224974"/>
    </source>
</evidence>
<dbReference type="Proteomes" id="UP000373449">
    <property type="component" value="Unassembled WGS sequence"/>
</dbReference>
<reference evidence="8" key="2">
    <citation type="submission" date="2017-09" db="EMBL/GenBank/DDBJ databases">
        <title>FDA dAtabase for Regulatory Grade micrObial Sequences (FDA-ARGOS): Supporting development and validation of Infectious Disease Dx tests.</title>
        <authorList>
            <person name="Minogue T."/>
            <person name="Wolcott M."/>
            <person name="Wasieloski L."/>
            <person name="Aguilar W."/>
            <person name="Moore D."/>
            <person name="Tallon L."/>
            <person name="Sadzewicz L."/>
            <person name="Ott S."/>
            <person name="Zhao X."/>
            <person name="Nagaraj S."/>
            <person name="Vavikolanu K."/>
            <person name="Aluvathingal J."/>
            <person name="Nadendla S."/>
            <person name="Sichtig H."/>
        </authorList>
    </citation>
    <scope>NUCLEOTIDE SEQUENCE [LARGE SCALE GENOMIC DNA]</scope>
    <source>
        <strain evidence="8">FDAARGOS_387</strain>
    </source>
</reference>
<dbReference type="AlphaFoldDB" id="A0A2C6DUA1"/>
<evidence type="ECO:0000256" key="4">
    <source>
        <dbReference type="ARBA" id="ARBA00022695"/>
    </source>
</evidence>
<organism evidence="6 8">
    <name type="scientific">Budvicia aquatica</name>
    <dbReference type="NCBI Taxonomy" id="82979"/>
    <lineage>
        <taxon>Bacteria</taxon>
        <taxon>Pseudomonadati</taxon>
        <taxon>Pseudomonadota</taxon>
        <taxon>Gammaproteobacteria</taxon>
        <taxon>Enterobacterales</taxon>
        <taxon>Budviciaceae</taxon>
        <taxon>Budvicia</taxon>
    </lineage>
</organism>
<dbReference type="Pfam" id="PF03802">
    <property type="entry name" value="CitX"/>
    <property type="match status" value="1"/>
</dbReference>
<proteinExistence type="predicted"/>
<evidence type="ECO:0000256" key="2">
    <source>
        <dbReference type="ARBA" id="ARBA00016314"/>
    </source>
</evidence>
<sequence length="179" mass="20318">MLLPPERATNHKVTLHEILFSRESRQQRQHLWRANHQSTIISLTMVVPGEVKDSVLSRKAFNQAWSEINQLCHQQGWAIESSEVFNLPTGPEGLLAIRQPAQVVKQACVVLEQNNALGRLWDIDVIGEQGIISRRDIGMPSRKCFICDLDARICARQRTHSIQALHDAMEALFNHADII</sequence>
<reference evidence="6" key="1">
    <citation type="submission" date="2017-09" db="EMBL/GenBank/DDBJ databases">
        <title>FDA dAtabase for Regulatory Grade micrObial Sequences (FDA-ARGOS): Supporting development and validation of Infectious Disease Dx tests.</title>
        <authorList>
            <person name="Minogue T."/>
            <person name="Wolcott M."/>
            <person name="Wasieloski L."/>
            <person name="Aguilar W."/>
            <person name="Moore D."/>
            <person name="Tallon L.J."/>
            <person name="Sadzewicz L."/>
            <person name="Ott S."/>
            <person name="Zhao X."/>
            <person name="Nagaraj S."/>
            <person name="Vavikolanu K."/>
            <person name="Aluvathingal J."/>
            <person name="Nadendla S."/>
            <person name="Sichtig H."/>
        </authorList>
    </citation>
    <scope>NUCLEOTIDE SEQUENCE</scope>
    <source>
        <strain evidence="6">FDAARGOS_387</strain>
    </source>
</reference>
<keyword evidence="3" id="KW-0808">Transferase</keyword>